<dbReference type="Proteomes" id="UP001358586">
    <property type="component" value="Chromosome 10"/>
</dbReference>
<dbReference type="PANTHER" id="PTHR31286:SF153">
    <property type="entry name" value="DUF4283 DOMAIN PROTEIN"/>
    <property type="match status" value="1"/>
</dbReference>
<dbReference type="InterPro" id="IPR025558">
    <property type="entry name" value="DUF4283"/>
</dbReference>
<evidence type="ECO:0000313" key="2">
    <source>
        <dbReference type="EMBL" id="KAK5794244.1"/>
    </source>
</evidence>
<evidence type="ECO:0000313" key="3">
    <source>
        <dbReference type="Proteomes" id="UP001358586"/>
    </source>
</evidence>
<proteinExistence type="predicted"/>
<feature type="domain" description="DUF4283" evidence="1">
    <location>
        <begin position="24"/>
        <end position="103"/>
    </location>
</feature>
<dbReference type="EMBL" id="JARKNE010000010">
    <property type="protein sequence ID" value="KAK5794244.1"/>
    <property type="molecule type" value="Genomic_DNA"/>
</dbReference>
<reference evidence="2 3" key="1">
    <citation type="submission" date="2023-03" db="EMBL/GenBank/DDBJ databases">
        <title>WGS of Gossypium arboreum.</title>
        <authorList>
            <person name="Yu D."/>
        </authorList>
    </citation>
    <scope>NUCLEOTIDE SEQUENCE [LARGE SCALE GENOMIC DNA]</scope>
    <source>
        <tissue evidence="2">Leaf</tissue>
    </source>
</reference>
<evidence type="ECO:0000259" key="1">
    <source>
        <dbReference type="Pfam" id="PF14111"/>
    </source>
</evidence>
<dbReference type="PANTHER" id="PTHR31286">
    <property type="entry name" value="GLYCINE-RICH CELL WALL STRUCTURAL PROTEIN 1.8-LIKE"/>
    <property type="match status" value="1"/>
</dbReference>
<accession>A0ABR0NGV6</accession>
<organism evidence="2 3">
    <name type="scientific">Gossypium arboreum</name>
    <name type="common">Tree cotton</name>
    <name type="synonym">Gossypium nanking</name>
    <dbReference type="NCBI Taxonomy" id="29729"/>
    <lineage>
        <taxon>Eukaryota</taxon>
        <taxon>Viridiplantae</taxon>
        <taxon>Streptophyta</taxon>
        <taxon>Embryophyta</taxon>
        <taxon>Tracheophyta</taxon>
        <taxon>Spermatophyta</taxon>
        <taxon>Magnoliopsida</taxon>
        <taxon>eudicotyledons</taxon>
        <taxon>Gunneridae</taxon>
        <taxon>Pentapetalae</taxon>
        <taxon>rosids</taxon>
        <taxon>malvids</taxon>
        <taxon>Malvales</taxon>
        <taxon>Malvaceae</taxon>
        <taxon>Malvoideae</taxon>
        <taxon>Gossypium</taxon>
    </lineage>
</organism>
<keyword evidence="3" id="KW-1185">Reference proteome</keyword>
<sequence length="340" mass="39491">MANLNLADEEEKPFQEDSESLVDEYKLSLVGIFLTKSVVYFPSLRNTMANLWHPIGGISITDLDDKQYLFQFFYEVNQNRVLKGTPWFFNNHLLILHKIMPREDSSMIPLIYADFWVRIHDLPLGLMSEAMAHSSDLFLSSFLDYDVKMAFMGRKRLMRIKMGCIGSLLVSMVILKIRGVVSHGVCFANYYPVMVDTVGQKCERMKRGRRNYYLFFVLRKYRLPSNLWRLSKLKMKHLGAFGMFTLKLDMSKTYDRMEWGFISVSYTVGINSETNNSFLPSRGLQQGDPLSLYLFLLCGESFSTILNEAMIAFSSEKLQVQVQRICVKPLWSMKVLQDKR</sequence>
<dbReference type="InterPro" id="IPR040256">
    <property type="entry name" value="At4g02000-like"/>
</dbReference>
<dbReference type="Pfam" id="PF14111">
    <property type="entry name" value="DUF4283"/>
    <property type="match status" value="1"/>
</dbReference>
<comment type="caution">
    <text evidence="2">The sequence shown here is derived from an EMBL/GenBank/DDBJ whole genome shotgun (WGS) entry which is preliminary data.</text>
</comment>
<protein>
    <recommendedName>
        <fullName evidence="1">DUF4283 domain-containing protein</fullName>
    </recommendedName>
</protein>
<gene>
    <name evidence="2" type="ORF">PVK06_035461</name>
</gene>
<name>A0ABR0NGV6_GOSAR</name>